<evidence type="ECO:0000256" key="1">
    <source>
        <dbReference type="SAM" id="Phobius"/>
    </source>
</evidence>
<evidence type="ECO:0000313" key="3">
    <source>
        <dbReference type="Proteomes" id="UP001203665"/>
    </source>
</evidence>
<sequence>MTRKKKQQKKKGFSIRLKLIVSFVFILTLPPLVIGYFAYNSAKENTNELMMQEAQESTHTLDQMINQYITSQTENLNLLAAELSDVSLDDSSIEREVSGYLEQFNVSQSNVGQVIIGTDSGTFIYQPTFIEYPDTFDIRERSWYQASKRSGWRGYCYSTLYVTCNQKGICYTSSFSRRWKWRCRH</sequence>
<reference evidence="2" key="1">
    <citation type="submission" date="2022-06" db="EMBL/GenBank/DDBJ databases">
        <title>Alkalicoccobacillus porphyridii sp. nov., isolated from a marine red alga, Porphyridium purpureum and reclassification of Shouchella plakortidis and Shouchella gibsonii as Alkalicoccobacillus plakortidis comb. nov. and Alkalicoccobacillus gibsonii comb. nov.</title>
        <authorList>
            <person name="Kim K.H."/>
            <person name="Lee J.K."/>
            <person name="Han D.M."/>
            <person name="Baek J.H."/>
            <person name="Jeon C.O."/>
        </authorList>
    </citation>
    <scope>NUCLEOTIDE SEQUENCE</scope>
    <source>
        <strain evidence="2">DSM 19153</strain>
    </source>
</reference>
<evidence type="ECO:0000313" key="2">
    <source>
        <dbReference type="EMBL" id="MCM2676072.1"/>
    </source>
</evidence>
<dbReference type="RefSeq" id="WP_251607697.1">
    <property type="nucleotide sequence ID" value="NZ_JAMQJY010000001.1"/>
</dbReference>
<comment type="caution">
    <text evidence="2">The sequence shown here is derived from an EMBL/GenBank/DDBJ whole genome shotgun (WGS) entry which is preliminary data.</text>
</comment>
<keyword evidence="1" id="KW-0812">Transmembrane</keyword>
<keyword evidence="1" id="KW-0472">Membrane</keyword>
<feature type="transmembrane region" description="Helical" evidence="1">
    <location>
        <begin position="20"/>
        <end position="39"/>
    </location>
</feature>
<keyword evidence="1" id="KW-1133">Transmembrane helix</keyword>
<accession>A0ABT0XJR3</accession>
<organism evidence="2 3">
    <name type="scientific">Alkalicoccobacillus plakortidis</name>
    <dbReference type="NCBI Taxonomy" id="444060"/>
    <lineage>
        <taxon>Bacteria</taxon>
        <taxon>Bacillati</taxon>
        <taxon>Bacillota</taxon>
        <taxon>Bacilli</taxon>
        <taxon>Bacillales</taxon>
        <taxon>Bacillaceae</taxon>
        <taxon>Alkalicoccobacillus</taxon>
    </lineage>
</organism>
<dbReference type="EMBL" id="JAMQJY010000001">
    <property type="protein sequence ID" value="MCM2676072.1"/>
    <property type="molecule type" value="Genomic_DNA"/>
</dbReference>
<keyword evidence="3" id="KW-1185">Reference proteome</keyword>
<dbReference type="Proteomes" id="UP001203665">
    <property type="component" value="Unassembled WGS sequence"/>
</dbReference>
<proteinExistence type="predicted"/>
<protein>
    <submittedName>
        <fullName evidence="2">Cache domain-containing protein</fullName>
    </submittedName>
</protein>
<name>A0ABT0XJR3_9BACI</name>
<dbReference type="Gene3D" id="3.30.450.20">
    <property type="entry name" value="PAS domain"/>
    <property type="match status" value="1"/>
</dbReference>
<gene>
    <name evidence="2" type="ORF">NDM98_11580</name>
</gene>